<keyword evidence="7" id="KW-1185">Reference proteome</keyword>
<keyword evidence="3" id="KW-0804">Transcription</keyword>
<dbReference type="GO" id="GO:0003700">
    <property type="term" value="F:DNA-binding transcription factor activity"/>
    <property type="evidence" value="ECO:0007669"/>
    <property type="project" value="TreeGrafter"/>
</dbReference>
<name>A0A495INJ4_9MICO</name>
<dbReference type="Proteomes" id="UP000280008">
    <property type="component" value="Unassembled WGS sequence"/>
</dbReference>
<accession>A0A495INJ4</accession>
<keyword evidence="1" id="KW-0805">Transcription regulation</keyword>
<organism evidence="6 7">
    <name type="scientific">Frondihabitans australicus</name>
    <dbReference type="NCBI Taxonomy" id="386892"/>
    <lineage>
        <taxon>Bacteria</taxon>
        <taxon>Bacillati</taxon>
        <taxon>Actinomycetota</taxon>
        <taxon>Actinomycetes</taxon>
        <taxon>Micrococcales</taxon>
        <taxon>Microbacteriaceae</taxon>
        <taxon>Frondihabitans</taxon>
    </lineage>
</organism>
<dbReference type="SUPFAM" id="SSF46689">
    <property type="entry name" value="Homeodomain-like"/>
    <property type="match status" value="1"/>
</dbReference>
<dbReference type="PANTHER" id="PTHR30055:SF234">
    <property type="entry name" value="HTH-TYPE TRANSCRIPTIONAL REGULATOR BETI"/>
    <property type="match status" value="1"/>
</dbReference>
<reference evidence="6 7" key="1">
    <citation type="submission" date="2018-10" db="EMBL/GenBank/DDBJ databases">
        <title>Sequencing the genomes of 1000 actinobacteria strains.</title>
        <authorList>
            <person name="Klenk H.-P."/>
        </authorList>
    </citation>
    <scope>NUCLEOTIDE SEQUENCE [LARGE SCALE GENOMIC DNA]</scope>
    <source>
        <strain evidence="6 7">DSM 17894</strain>
    </source>
</reference>
<proteinExistence type="predicted"/>
<dbReference type="InterPro" id="IPR050109">
    <property type="entry name" value="HTH-type_TetR-like_transc_reg"/>
</dbReference>
<dbReference type="Gene3D" id="1.10.357.10">
    <property type="entry name" value="Tetracycline Repressor, domain 2"/>
    <property type="match status" value="1"/>
</dbReference>
<evidence type="ECO:0000256" key="1">
    <source>
        <dbReference type="ARBA" id="ARBA00023015"/>
    </source>
</evidence>
<dbReference type="GO" id="GO:0000976">
    <property type="term" value="F:transcription cis-regulatory region binding"/>
    <property type="evidence" value="ECO:0007669"/>
    <property type="project" value="TreeGrafter"/>
</dbReference>
<evidence type="ECO:0000313" key="6">
    <source>
        <dbReference type="EMBL" id="RKR76695.1"/>
    </source>
</evidence>
<feature type="domain" description="HTH tetR-type" evidence="5">
    <location>
        <begin position="14"/>
        <end position="74"/>
    </location>
</feature>
<dbReference type="AlphaFoldDB" id="A0A495INJ4"/>
<protein>
    <submittedName>
        <fullName evidence="6">TetR family transcriptional regulator</fullName>
    </submittedName>
</protein>
<keyword evidence="2 4" id="KW-0238">DNA-binding</keyword>
<evidence type="ECO:0000256" key="3">
    <source>
        <dbReference type="ARBA" id="ARBA00023163"/>
    </source>
</evidence>
<gene>
    <name evidence="6" type="ORF">C8E83_3872</name>
</gene>
<feature type="DNA-binding region" description="H-T-H motif" evidence="4">
    <location>
        <begin position="37"/>
        <end position="56"/>
    </location>
</feature>
<evidence type="ECO:0000256" key="4">
    <source>
        <dbReference type="PROSITE-ProRule" id="PRU00335"/>
    </source>
</evidence>
<dbReference type="EMBL" id="RBKS01000001">
    <property type="protein sequence ID" value="RKR76695.1"/>
    <property type="molecule type" value="Genomic_DNA"/>
</dbReference>
<comment type="caution">
    <text evidence="6">The sequence shown here is derived from an EMBL/GenBank/DDBJ whole genome shotgun (WGS) entry which is preliminary data.</text>
</comment>
<dbReference type="PANTHER" id="PTHR30055">
    <property type="entry name" value="HTH-TYPE TRANSCRIPTIONAL REGULATOR RUTR"/>
    <property type="match status" value="1"/>
</dbReference>
<dbReference type="RefSeq" id="WP_121371638.1">
    <property type="nucleotide sequence ID" value="NZ_RBKS01000001.1"/>
</dbReference>
<evidence type="ECO:0000256" key="2">
    <source>
        <dbReference type="ARBA" id="ARBA00023125"/>
    </source>
</evidence>
<sequence length="206" mass="23099">MAPEQLGLRDRKREETRNRLEAAAVTLVLRDGLDHATVDSISSMADVSPRTFFNYFDTKEDAILGIKDIDLTPEIVAEHMHRSDGADVVESTVTLLLSLISPTIEGKTLHEQRHEVLRRHPQLFGRHMAQMTRMVEPLLDAVTTVLEHDGDERVVDRQQAEVLLSLCGGAVRAAVKEWVALGDDVPVEWVQPRAIELVRTLLDRLG</sequence>
<dbReference type="Gene3D" id="1.10.10.60">
    <property type="entry name" value="Homeodomain-like"/>
    <property type="match status" value="1"/>
</dbReference>
<dbReference type="Pfam" id="PF00440">
    <property type="entry name" value="TetR_N"/>
    <property type="match status" value="1"/>
</dbReference>
<dbReference type="InterPro" id="IPR001647">
    <property type="entry name" value="HTH_TetR"/>
</dbReference>
<dbReference type="InterPro" id="IPR023772">
    <property type="entry name" value="DNA-bd_HTH_TetR-type_CS"/>
</dbReference>
<dbReference type="PROSITE" id="PS01081">
    <property type="entry name" value="HTH_TETR_1"/>
    <property type="match status" value="1"/>
</dbReference>
<evidence type="ECO:0000259" key="5">
    <source>
        <dbReference type="PROSITE" id="PS50977"/>
    </source>
</evidence>
<evidence type="ECO:0000313" key="7">
    <source>
        <dbReference type="Proteomes" id="UP000280008"/>
    </source>
</evidence>
<dbReference type="InterPro" id="IPR009057">
    <property type="entry name" value="Homeodomain-like_sf"/>
</dbReference>
<dbReference type="PROSITE" id="PS50977">
    <property type="entry name" value="HTH_TETR_2"/>
    <property type="match status" value="1"/>
</dbReference>
<dbReference type="OrthoDB" id="8688418at2"/>